<gene>
    <name evidence="2" type="ORF">AOE01nite_35390</name>
</gene>
<reference evidence="2 3" key="1">
    <citation type="submission" date="2019-07" db="EMBL/GenBank/DDBJ databases">
        <title>Whole genome shotgun sequence of Acetobacter oeni NBRC 105207.</title>
        <authorList>
            <person name="Hosoyama A."/>
            <person name="Uohara A."/>
            <person name="Ohji S."/>
            <person name="Ichikawa N."/>
        </authorList>
    </citation>
    <scope>NUCLEOTIDE SEQUENCE [LARGE SCALE GENOMIC DNA]</scope>
    <source>
        <strain evidence="2 3">NBRC 105207</strain>
    </source>
</reference>
<proteinExistence type="predicted"/>
<dbReference type="Proteomes" id="UP000321746">
    <property type="component" value="Unassembled WGS sequence"/>
</dbReference>
<comment type="caution">
    <text evidence="2">The sequence shown here is derived from an EMBL/GenBank/DDBJ whole genome shotgun (WGS) entry which is preliminary data.</text>
</comment>
<dbReference type="InterPro" id="IPR008490">
    <property type="entry name" value="Transposase_InsH_N"/>
</dbReference>
<dbReference type="EMBL" id="BJYG01000090">
    <property type="protein sequence ID" value="GEN65315.1"/>
    <property type="molecule type" value="Genomic_DNA"/>
</dbReference>
<name>A0A511XQU2_9PROT</name>
<evidence type="ECO:0000313" key="3">
    <source>
        <dbReference type="Proteomes" id="UP000321746"/>
    </source>
</evidence>
<keyword evidence="3" id="KW-1185">Reference proteome</keyword>
<dbReference type="PANTHER" id="PTHR33408">
    <property type="entry name" value="TRANSPOSASE"/>
    <property type="match status" value="1"/>
</dbReference>
<organism evidence="2 3">
    <name type="scientific">Acetobacter oeni</name>
    <dbReference type="NCBI Taxonomy" id="304077"/>
    <lineage>
        <taxon>Bacteria</taxon>
        <taxon>Pseudomonadati</taxon>
        <taxon>Pseudomonadota</taxon>
        <taxon>Alphaproteobacteria</taxon>
        <taxon>Acetobacterales</taxon>
        <taxon>Acetobacteraceae</taxon>
        <taxon>Acetobacter</taxon>
    </lineage>
</organism>
<feature type="domain" description="Transposase InsH N-terminal" evidence="1">
    <location>
        <begin position="7"/>
        <end position="59"/>
    </location>
</feature>
<evidence type="ECO:0000313" key="2">
    <source>
        <dbReference type="EMBL" id="GEN65315.1"/>
    </source>
</evidence>
<sequence>MTMISHISCRLMLALLTFSYTNGLFSSRRIERATYRDIGVHFVATNLHPDHDTIAAFRRGNTESKAE</sequence>
<protein>
    <recommendedName>
        <fullName evidence="1">Transposase InsH N-terminal domain-containing protein</fullName>
    </recommendedName>
</protein>
<dbReference type="AlphaFoldDB" id="A0A511XQU2"/>
<accession>A0A511XQU2</accession>
<evidence type="ECO:0000259" key="1">
    <source>
        <dbReference type="Pfam" id="PF05598"/>
    </source>
</evidence>
<dbReference type="Pfam" id="PF05598">
    <property type="entry name" value="DUF772"/>
    <property type="match status" value="1"/>
</dbReference>